<dbReference type="AlphaFoldDB" id="A0A2H0N4F8"/>
<dbReference type="EMBL" id="PCWN01000008">
    <property type="protein sequence ID" value="PIR03782.1"/>
    <property type="molecule type" value="Genomic_DNA"/>
</dbReference>
<evidence type="ECO:0000256" key="2">
    <source>
        <dbReference type="ARBA" id="ARBA00023002"/>
    </source>
</evidence>
<dbReference type="Pfam" id="PF00171">
    <property type="entry name" value="Aldedh"/>
    <property type="match status" value="1"/>
</dbReference>
<dbReference type="PANTHER" id="PTHR42804">
    <property type="entry name" value="ALDEHYDE DEHYDROGENASE"/>
    <property type="match status" value="1"/>
</dbReference>
<dbReference type="Gene3D" id="3.40.605.10">
    <property type="entry name" value="Aldehyde Dehydrogenase, Chain A, domain 1"/>
    <property type="match status" value="1"/>
</dbReference>
<dbReference type="CDD" id="cd07078">
    <property type="entry name" value="ALDH"/>
    <property type="match status" value="1"/>
</dbReference>
<evidence type="ECO:0000313" key="5">
    <source>
        <dbReference type="Proteomes" id="UP000229600"/>
    </source>
</evidence>
<dbReference type="SUPFAM" id="SSF53720">
    <property type="entry name" value="ALDH-like"/>
    <property type="match status" value="1"/>
</dbReference>
<feature type="domain" description="Aldehyde dehydrogenase" evidence="3">
    <location>
        <begin position="6"/>
        <end position="454"/>
    </location>
</feature>
<comment type="caution">
    <text evidence="4">The sequence shown here is derived from an EMBL/GenBank/DDBJ whole genome shotgun (WGS) entry which is preliminary data.</text>
</comment>
<evidence type="ECO:0000259" key="3">
    <source>
        <dbReference type="Pfam" id="PF00171"/>
    </source>
</evidence>
<keyword evidence="2" id="KW-0560">Oxidoreductase</keyword>
<dbReference type="InterPro" id="IPR016162">
    <property type="entry name" value="Ald_DH_N"/>
</dbReference>
<name>A0A2H0N4F8_9BACT</name>
<dbReference type="InterPro" id="IPR015590">
    <property type="entry name" value="Aldehyde_DH_dom"/>
</dbReference>
<evidence type="ECO:0000313" key="4">
    <source>
        <dbReference type="EMBL" id="PIR03782.1"/>
    </source>
</evidence>
<proteinExistence type="inferred from homology"/>
<dbReference type="Proteomes" id="UP000229600">
    <property type="component" value="Unassembled WGS sequence"/>
</dbReference>
<protein>
    <recommendedName>
        <fullName evidence="3">Aldehyde dehydrogenase domain-containing protein</fullName>
    </recommendedName>
</protein>
<dbReference type="GO" id="GO:0016620">
    <property type="term" value="F:oxidoreductase activity, acting on the aldehyde or oxo group of donors, NAD or NADP as acceptor"/>
    <property type="evidence" value="ECO:0007669"/>
    <property type="project" value="InterPro"/>
</dbReference>
<dbReference type="InterPro" id="IPR016163">
    <property type="entry name" value="Ald_DH_C"/>
</dbReference>
<dbReference type="InterPro" id="IPR016161">
    <property type="entry name" value="Ald_DH/histidinol_DH"/>
</dbReference>
<reference evidence="4 5" key="1">
    <citation type="submission" date="2017-09" db="EMBL/GenBank/DDBJ databases">
        <title>Depth-based differentiation of microbial function through sediment-hosted aquifers and enrichment of novel symbionts in the deep terrestrial subsurface.</title>
        <authorList>
            <person name="Probst A.J."/>
            <person name="Ladd B."/>
            <person name="Jarett J.K."/>
            <person name="Geller-Mcgrath D.E."/>
            <person name="Sieber C.M."/>
            <person name="Emerson J.B."/>
            <person name="Anantharaman K."/>
            <person name="Thomas B.C."/>
            <person name="Malmstrom R."/>
            <person name="Stieglmeier M."/>
            <person name="Klingl A."/>
            <person name="Woyke T."/>
            <person name="Ryan C.M."/>
            <person name="Banfield J.F."/>
        </authorList>
    </citation>
    <scope>NUCLEOTIDE SEQUENCE [LARGE SCALE GENOMIC DNA]</scope>
    <source>
        <strain evidence="4">CG11_big_fil_rev_8_21_14_0_20_39_34</strain>
    </source>
</reference>
<dbReference type="FunFam" id="3.40.309.10:FF:000009">
    <property type="entry name" value="Aldehyde dehydrogenase A"/>
    <property type="match status" value="1"/>
</dbReference>
<comment type="similarity">
    <text evidence="1">Belongs to the aldehyde dehydrogenase family.</text>
</comment>
<evidence type="ECO:0000256" key="1">
    <source>
        <dbReference type="ARBA" id="ARBA00009986"/>
    </source>
</evidence>
<dbReference type="PANTHER" id="PTHR42804:SF1">
    <property type="entry name" value="ALDEHYDE DEHYDROGENASE-RELATED"/>
    <property type="match status" value="1"/>
</dbReference>
<gene>
    <name evidence="4" type="ORF">COV59_03865</name>
</gene>
<dbReference type="Gene3D" id="3.40.309.10">
    <property type="entry name" value="Aldehyde Dehydrogenase, Chain A, domain 2"/>
    <property type="match status" value="1"/>
</dbReference>
<accession>A0A2H0N4F8</accession>
<organism evidence="4 5">
    <name type="scientific">Candidatus Magasanikbacteria bacterium CG11_big_fil_rev_8_21_14_0_20_39_34</name>
    <dbReference type="NCBI Taxonomy" id="1974653"/>
    <lineage>
        <taxon>Bacteria</taxon>
        <taxon>Candidatus Magasanikiibacteriota</taxon>
    </lineage>
</organism>
<sequence>MEKLISTNPANNYSILGDVSISSSEEINKKVKTANNAKLYWKEIGVLKRIELLRPICEEFKKRSNEIASLICNETGKPIQECQSEANGYTDEFDWFLENATKTLQDEITHEDETSIHKIVYEPFGSTAVITPWNFPFGMAIWGIVPNLLVGNTVIFKISEECPLVGKLIEDVFNNHNLPEGVFAEIYGSGEVGKELAESDINFIWFTGSSKVGQGLYKTAATKFVKALLEMGGSNPCIVFEDSNISEIVPTIYDGRFQNCGQVCDAIKRLIVHENIIDELTTGLKRYIETKKVGNPTLESTDIGSLVAQRQLVLLQEQLDDAIQKGAQIVTGGKQPENLLGAFFEPTLVTNVNREMRIWKEEVFGPLLPIISFTSEEEAIELANDTLYGLGSRVISKDLERAQRVASKIQAGTVEINNASRWLSCNPFGGYKKSGMGREHGTVGFRELCQIKVISMSK</sequence>